<dbReference type="InterPro" id="IPR036291">
    <property type="entry name" value="NAD(P)-bd_dom_sf"/>
</dbReference>
<proteinExistence type="predicted"/>
<sequence length="294" mass="31687">MKVLILGASGFIGGPVAQAFVRNGHEVYGATRSQSKAPGLAAQEIIPLVGEAWKSKVADMDVVVDCTAAYGPDAALPNLEVVAAESKKRDPLYKISYIFTSGTWVHGNSDQRDGFPADERAPPKKSADLVAWRAIFERQVLSNPDVNGIVIRPALLYGRSMSLLELLFKQALAGGNIEWVGAPGGRWSLIHADDLADLYLRIGEGAPVYKGLTFDGANPSSESLDDILAKLVQVSGCKGYSFREPANLFEVALTTTSFSRPSLGRALTSWVPKKISLVDGMAIYYNTWVASQKQ</sequence>
<dbReference type="InterPro" id="IPR051783">
    <property type="entry name" value="NAD(P)-dependent_oxidoreduct"/>
</dbReference>
<dbReference type="PANTHER" id="PTHR48079:SF3">
    <property type="entry name" value="NAD-DEPENDENT EPIMERASE_DEHYDRATASE DOMAIN-CONTAINING PROTEIN"/>
    <property type="match status" value="1"/>
</dbReference>
<name>A0A165H6A9_9BASI</name>
<dbReference type="AlphaFoldDB" id="A0A165H6A9"/>
<dbReference type="SUPFAM" id="SSF51735">
    <property type="entry name" value="NAD(P)-binding Rossmann-fold domains"/>
    <property type="match status" value="1"/>
</dbReference>
<evidence type="ECO:0000313" key="3">
    <source>
        <dbReference type="Proteomes" id="UP000076842"/>
    </source>
</evidence>
<evidence type="ECO:0000259" key="1">
    <source>
        <dbReference type="Pfam" id="PF01370"/>
    </source>
</evidence>
<dbReference type="PANTHER" id="PTHR48079">
    <property type="entry name" value="PROTEIN YEEZ"/>
    <property type="match status" value="1"/>
</dbReference>
<dbReference type="InParanoid" id="A0A165H6A9"/>
<dbReference type="InterPro" id="IPR001509">
    <property type="entry name" value="Epimerase_deHydtase"/>
</dbReference>
<dbReference type="OrthoDB" id="10000533at2759"/>
<dbReference type="Proteomes" id="UP000076842">
    <property type="component" value="Unassembled WGS sequence"/>
</dbReference>
<keyword evidence="3" id="KW-1185">Reference proteome</keyword>
<dbReference type="EMBL" id="KV423946">
    <property type="protein sequence ID" value="KZT58912.1"/>
    <property type="molecule type" value="Genomic_DNA"/>
</dbReference>
<protein>
    <submittedName>
        <fullName evidence="2">NAD(P)-binding protein</fullName>
    </submittedName>
</protein>
<dbReference type="STRING" id="1353952.A0A165H6A9"/>
<reference evidence="2 3" key="1">
    <citation type="journal article" date="2016" name="Mol. Biol. Evol.">
        <title>Comparative Genomics of Early-Diverging Mushroom-Forming Fungi Provides Insights into the Origins of Lignocellulose Decay Capabilities.</title>
        <authorList>
            <person name="Nagy L.G."/>
            <person name="Riley R."/>
            <person name="Tritt A."/>
            <person name="Adam C."/>
            <person name="Daum C."/>
            <person name="Floudas D."/>
            <person name="Sun H."/>
            <person name="Yadav J.S."/>
            <person name="Pangilinan J."/>
            <person name="Larsson K.H."/>
            <person name="Matsuura K."/>
            <person name="Barry K."/>
            <person name="Labutti K."/>
            <person name="Kuo R."/>
            <person name="Ohm R.A."/>
            <person name="Bhattacharya S.S."/>
            <person name="Shirouzu T."/>
            <person name="Yoshinaga Y."/>
            <person name="Martin F.M."/>
            <person name="Grigoriev I.V."/>
            <person name="Hibbett D.S."/>
        </authorList>
    </citation>
    <scope>NUCLEOTIDE SEQUENCE [LARGE SCALE GENOMIC DNA]</scope>
    <source>
        <strain evidence="2 3">HHB12733</strain>
    </source>
</reference>
<organism evidence="2 3">
    <name type="scientific">Calocera cornea HHB12733</name>
    <dbReference type="NCBI Taxonomy" id="1353952"/>
    <lineage>
        <taxon>Eukaryota</taxon>
        <taxon>Fungi</taxon>
        <taxon>Dikarya</taxon>
        <taxon>Basidiomycota</taxon>
        <taxon>Agaricomycotina</taxon>
        <taxon>Dacrymycetes</taxon>
        <taxon>Dacrymycetales</taxon>
        <taxon>Dacrymycetaceae</taxon>
        <taxon>Calocera</taxon>
    </lineage>
</organism>
<evidence type="ECO:0000313" key="2">
    <source>
        <dbReference type="EMBL" id="KZT58912.1"/>
    </source>
</evidence>
<gene>
    <name evidence="2" type="ORF">CALCODRAFT_224839</name>
</gene>
<feature type="domain" description="NAD-dependent epimerase/dehydratase" evidence="1">
    <location>
        <begin position="3"/>
        <end position="202"/>
    </location>
</feature>
<dbReference type="GO" id="GO:0005737">
    <property type="term" value="C:cytoplasm"/>
    <property type="evidence" value="ECO:0007669"/>
    <property type="project" value="TreeGrafter"/>
</dbReference>
<dbReference type="Pfam" id="PF01370">
    <property type="entry name" value="Epimerase"/>
    <property type="match status" value="1"/>
</dbReference>
<accession>A0A165H6A9</accession>
<dbReference type="Gene3D" id="3.40.50.720">
    <property type="entry name" value="NAD(P)-binding Rossmann-like Domain"/>
    <property type="match status" value="1"/>
</dbReference>
<dbReference type="GO" id="GO:0004029">
    <property type="term" value="F:aldehyde dehydrogenase (NAD+) activity"/>
    <property type="evidence" value="ECO:0007669"/>
    <property type="project" value="TreeGrafter"/>
</dbReference>